<name>A0A2M9ARF6_9ACTN</name>
<dbReference type="Pfam" id="PF03061">
    <property type="entry name" value="4HBT"/>
    <property type="match status" value="1"/>
</dbReference>
<reference evidence="4 5" key="1">
    <citation type="submission" date="2017-11" db="EMBL/GenBank/DDBJ databases">
        <title>Genomic Encyclopedia of Archaeal and Bacterial Type Strains, Phase II (KMG-II): From Individual Species to Whole Genera.</title>
        <authorList>
            <person name="Goeker M."/>
        </authorList>
    </citation>
    <scope>NUCLEOTIDE SEQUENCE [LARGE SCALE GENOMIC DNA]</scope>
    <source>
        <strain evidence="4 5">DSM 27763</strain>
    </source>
</reference>
<dbReference type="Gene3D" id="3.10.129.10">
    <property type="entry name" value="Hotdog Thioesterase"/>
    <property type="match status" value="1"/>
</dbReference>
<evidence type="ECO:0000313" key="4">
    <source>
        <dbReference type="EMBL" id="PJJ48269.1"/>
    </source>
</evidence>
<accession>A0A2M9ARF6</accession>
<dbReference type="InterPro" id="IPR006683">
    <property type="entry name" value="Thioestr_dom"/>
</dbReference>
<dbReference type="InterPro" id="IPR003736">
    <property type="entry name" value="PAAI_dom"/>
</dbReference>
<sequence>MSAPTTEHRAEHASDAPRERTHRWADPMATAQGAIALSGLGALRAVRDGDLPAPPIATLVGFDLTVVEDGHVEFTLTPQEYHYNPIGSVHGGVYATLLDSAAGCAVHSTLPAGVGYTSQDLTVKFLRRLTVDSGPVRCIGRVMHRGRTTALAEAQLLDSDGRLLAYATSSCLVLA</sequence>
<feature type="region of interest" description="Disordered" evidence="2">
    <location>
        <begin position="1"/>
        <end position="22"/>
    </location>
</feature>
<comment type="caution">
    <text evidence="4">The sequence shown here is derived from an EMBL/GenBank/DDBJ whole genome shotgun (WGS) entry which is preliminary data.</text>
</comment>
<dbReference type="NCBIfam" id="TIGR00369">
    <property type="entry name" value="unchar_dom_1"/>
    <property type="match status" value="1"/>
</dbReference>
<dbReference type="AlphaFoldDB" id="A0A2M9ARF6"/>
<feature type="domain" description="Thioesterase" evidence="3">
    <location>
        <begin position="87"/>
        <end position="164"/>
    </location>
</feature>
<dbReference type="EMBL" id="PGEZ01000003">
    <property type="protein sequence ID" value="PJJ48269.1"/>
    <property type="molecule type" value="Genomic_DNA"/>
</dbReference>
<dbReference type="PANTHER" id="PTHR43240:SF1">
    <property type="entry name" value="BLR5584 PROTEIN"/>
    <property type="match status" value="1"/>
</dbReference>
<dbReference type="InterPro" id="IPR029069">
    <property type="entry name" value="HotDog_dom_sf"/>
</dbReference>
<keyword evidence="5" id="KW-1185">Reference proteome</keyword>
<evidence type="ECO:0000313" key="5">
    <source>
        <dbReference type="Proteomes" id="UP000230842"/>
    </source>
</evidence>
<dbReference type="OrthoDB" id="9813282at2"/>
<evidence type="ECO:0000259" key="3">
    <source>
        <dbReference type="Pfam" id="PF03061"/>
    </source>
</evidence>
<evidence type="ECO:0000256" key="2">
    <source>
        <dbReference type="SAM" id="MobiDB-lite"/>
    </source>
</evidence>
<evidence type="ECO:0000256" key="1">
    <source>
        <dbReference type="ARBA" id="ARBA00022801"/>
    </source>
</evidence>
<keyword evidence="1" id="KW-0378">Hydrolase</keyword>
<dbReference type="PANTHER" id="PTHR43240">
    <property type="entry name" value="1,4-DIHYDROXY-2-NAPHTHOYL-COA THIOESTERASE 1"/>
    <property type="match status" value="1"/>
</dbReference>
<dbReference type="GO" id="GO:0005829">
    <property type="term" value="C:cytosol"/>
    <property type="evidence" value="ECO:0007669"/>
    <property type="project" value="TreeGrafter"/>
</dbReference>
<organism evidence="4 5">
    <name type="scientific">Mumia flava</name>
    <dbReference type="NCBI Taxonomy" id="1348852"/>
    <lineage>
        <taxon>Bacteria</taxon>
        <taxon>Bacillati</taxon>
        <taxon>Actinomycetota</taxon>
        <taxon>Actinomycetes</taxon>
        <taxon>Propionibacteriales</taxon>
        <taxon>Nocardioidaceae</taxon>
        <taxon>Mumia</taxon>
    </lineage>
</organism>
<dbReference type="CDD" id="cd03443">
    <property type="entry name" value="PaaI_thioesterase"/>
    <property type="match status" value="1"/>
</dbReference>
<gene>
    <name evidence="4" type="ORF">CLV56_3973</name>
</gene>
<protein>
    <submittedName>
        <fullName evidence="4">Uncharacterized protein (TIGR00369 family)</fullName>
    </submittedName>
</protein>
<dbReference type="RefSeq" id="WP_100415561.1">
    <property type="nucleotide sequence ID" value="NZ_PGEZ01000003.1"/>
</dbReference>
<dbReference type="SUPFAM" id="SSF54637">
    <property type="entry name" value="Thioesterase/thiol ester dehydrase-isomerase"/>
    <property type="match status" value="1"/>
</dbReference>
<dbReference type="GO" id="GO:0061522">
    <property type="term" value="F:1,4-dihydroxy-2-naphthoyl-CoA thioesterase activity"/>
    <property type="evidence" value="ECO:0007669"/>
    <property type="project" value="TreeGrafter"/>
</dbReference>
<proteinExistence type="predicted"/>
<dbReference type="Proteomes" id="UP000230842">
    <property type="component" value="Unassembled WGS sequence"/>
</dbReference>